<accession>A0A0A0ECR9</accession>
<dbReference type="GO" id="GO:0003677">
    <property type="term" value="F:DNA binding"/>
    <property type="evidence" value="ECO:0007669"/>
    <property type="project" value="InterPro"/>
</dbReference>
<dbReference type="STRING" id="1461694.ATO9_20345"/>
<name>A0A0A0ECR9_9RHOB</name>
<dbReference type="SMART" id="SM00530">
    <property type="entry name" value="HTH_XRE"/>
    <property type="match status" value="1"/>
</dbReference>
<dbReference type="PROSITE" id="PS50943">
    <property type="entry name" value="HTH_CROC1"/>
    <property type="match status" value="1"/>
</dbReference>
<organism evidence="2 3">
    <name type="scientific">Pseudooceanicola atlanticus</name>
    <dbReference type="NCBI Taxonomy" id="1461694"/>
    <lineage>
        <taxon>Bacteria</taxon>
        <taxon>Pseudomonadati</taxon>
        <taxon>Pseudomonadota</taxon>
        <taxon>Alphaproteobacteria</taxon>
        <taxon>Rhodobacterales</taxon>
        <taxon>Paracoccaceae</taxon>
        <taxon>Pseudooceanicola</taxon>
    </lineage>
</organism>
<evidence type="ECO:0000313" key="2">
    <source>
        <dbReference type="EMBL" id="KGM47022.1"/>
    </source>
</evidence>
<feature type="domain" description="HTH cro/C1-type" evidence="1">
    <location>
        <begin position="17"/>
        <end position="71"/>
    </location>
</feature>
<dbReference type="AlphaFoldDB" id="A0A0A0ECR9"/>
<reference evidence="2 3" key="1">
    <citation type="journal article" date="2015" name="Antonie Van Leeuwenhoek">
        <title>Pseudooceanicola atlanticus gen. nov. sp. nov., isolated from surface seawater of the Atlantic Ocean and reclassification of Oceanicola batsensis, Oceanicola marinus, Oceanicola nitratireducens, Oceanicola nanhaiensis, Oceanicola antarcticus and Oceanicola flagellatus, as Pseudooceanicola batsensis comb. nov., Pseudooceanicola marinus comb. nov., Pseudooceanicola nitratireducens comb. nov., Pseudooceanicola nanhaiensis comb. nov., Pseudooceanicola antarcticus comb. nov., and Pseudooceanicola flagellatus comb. nov.</title>
        <authorList>
            <person name="Lai Q."/>
            <person name="Li G."/>
            <person name="Liu X."/>
            <person name="Du Y."/>
            <person name="Sun F."/>
            <person name="Shao Z."/>
        </authorList>
    </citation>
    <scope>NUCLEOTIDE SEQUENCE [LARGE SCALE GENOMIC DNA]</scope>
    <source>
        <strain evidence="2 3">22II-s11g</strain>
    </source>
</reference>
<dbReference type="InterPro" id="IPR010982">
    <property type="entry name" value="Lambda_DNA-bd_dom_sf"/>
</dbReference>
<dbReference type="OrthoDB" id="9803379at2"/>
<comment type="caution">
    <text evidence="2">The sequence shown here is derived from an EMBL/GenBank/DDBJ whole genome shotgun (WGS) entry which is preliminary data.</text>
</comment>
<dbReference type="RefSeq" id="WP_043753586.1">
    <property type="nucleotide sequence ID" value="NZ_AQQX01000015.1"/>
</dbReference>
<gene>
    <name evidence="2" type="ORF">ATO9_20345</name>
</gene>
<dbReference type="Pfam" id="PF01381">
    <property type="entry name" value="HTH_3"/>
    <property type="match status" value="1"/>
</dbReference>
<dbReference type="CDD" id="cd00093">
    <property type="entry name" value="HTH_XRE"/>
    <property type="match status" value="1"/>
</dbReference>
<evidence type="ECO:0000259" key="1">
    <source>
        <dbReference type="PROSITE" id="PS50943"/>
    </source>
</evidence>
<dbReference type="EMBL" id="AQQX01000015">
    <property type="protein sequence ID" value="KGM47022.1"/>
    <property type="molecule type" value="Genomic_DNA"/>
</dbReference>
<dbReference type="SUPFAM" id="SSF47413">
    <property type="entry name" value="lambda repressor-like DNA-binding domains"/>
    <property type="match status" value="1"/>
</dbReference>
<dbReference type="InterPro" id="IPR001387">
    <property type="entry name" value="Cro/C1-type_HTH"/>
</dbReference>
<protein>
    <submittedName>
        <fullName evidence="2">XRE family transcriptional regulator</fullName>
    </submittedName>
</protein>
<dbReference type="Proteomes" id="UP000030004">
    <property type="component" value="Unassembled WGS sequence"/>
</dbReference>
<evidence type="ECO:0000313" key="3">
    <source>
        <dbReference type="Proteomes" id="UP000030004"/>
    </source>
</evidence>
<dbReference type="eggNOG" id="COG1396">
    <property type="taxonomic scope" value="Bacteria"/>
</dbReference>
<dbReference type="Gene3D" id="1.10.260.40">
    <property type="entry name" value="lambda repressor-like DNA-binding domains"/>
    <property type="match status" value="1"/>
</dbReference>
<proteinExistence type="predicted"/>
<keyword evidence="3" id="KW-1185">Reference proteome</keyword>
<sequence length="85" mass="9213">MAKTIRSSGHEALRDALIAARKAAGLTQAELALRLRCHQSFVARLESGERRVDVVELIVLARALQIDAVTLLAAAEAATELDHRI</sequence>